<evidence type="ECO:0000313" key="2">
    <source>
        <dbReference type="EMBL" id="KAJ5379954.1"/>
    </source>
</evidence>
<evidence type="ECO:0000256" key="1">
    <source>
        <dbReference type="SAM" id="SignalP"/>
    </source>
</evidence>
<reference evidence="2" key="2">
    <citation type="journal article" date="2023" name="IMA Fungus">
        <title>Comparative genomic study of the Penicillium genus elucidates a diverse pangenome and 15 lateral gene transfer events.</title>
        <authorList>
            <person name="Petersen C."/>
            <person name="Sorensen T."/>
            <person name="Nielsen M.R."/>
            <person name="Sondergaard T.E."/>
            <person name="Sorensen J.L."/>
            <person name="Fitzpatrick D.A."/>
            <person name="Frisvad J.C."/>
            <person name="Nielsen K.L."/>
        </authorList>
    </citation>
    <scope>NUCLEOTIDE SEQUENCE</scope>
    <source>
        <strain evidence="2">IBT 29864</strain>
    </source>
</reference>
<sequence>MRFQTLTALSLTSLFPLSWAAECWNRHAFRQDCVSRDRLDDEAWRWCHNHYNTLNGDWQDLSPLPNVKIGKIGNFPDVATCVDAWKDATVCDDPSSGLHDAGASTWVWKNRDGSVGEATLEIIFCKVVI</sequence>
<feature type="signal peptide" evidence="1">
    <location>
        <begin position="1"/>
        <end position="20"/>
    </location>
</feature>
<protein>
    <submittedName>
        <fullName evidence="2">Uncharacterized protein</fullName>
    </submittedName>
</protein>
<feature type="chain" id="PRO_5040739838" evidence="1">
    <location>
        <begin position="21"/>
        <end position="129"/>
    </location>
</feature>
<dbReference type="GeneID" id="81434490"/>
<dbReference type="OrthoDB" id="4235511at2759"/>
<name>A0A9W9SMF5_9EURO</name>
<dbReference type="Proteomes" id="UP001147782">
    <property type="component" value="Unassembled WGS sequence"/>
</dbReference>
<comment type="caution">
    <text evidence="2">The sequence shown here is derived from an EMBL/GenBank/DDBJ whole genome shotgun (WGS) entry which is preliminary data.</text>
</comment>
<dbReference type="RefSeq" id="XP_056557525.1">
    <property type="nucleotide sequence ID" value="XM_056695313.1"/>
</dbReference>
<reference evidence="2" key="1">
    <citation type="submission" date="2022-11" db="EMBL/GenBank/DDBJ databases">
        <authorList>
            <person name="Petersen C."/>
        </authorList>
    </citation>
    <scope>NUCLEOTIDE SEQUENCE</scope>
    <source>
        <strain evidence="2">IBT 29864</strain>
    </source>
</reference>
<evidence type="ECO:0000313" key="3">
    <source>
        <dbReference type="Proteomes" id="UP001147782"/>
    </source>
</evidence>
<keyword evidence="3" id="KW-1185">Reference proteome</keyword>
<gene>
    <name evidence="2" type="ORF">N7496_002382</name>
</gene>
<organism evidence="2 3">
    <name type="scientific">Penicillium cataractarum</name>
    <dbReference type="NCBI Taxonomy" id="2100454"/>
    <lineage>
        <taxon>Eukaryota</taxon>
        <taxon>Fungi</taxon>
        <taxon>Dikarya</taxon>
        <taxon>Ascomycota</taxon>
        <taxon>Pezizomycotina</taxon>
        <taxon>Eurotiomycetes</taxon>
        <taxon>Eurotiomycetidae</taxon>
        <taxon>Eurotiales</taxon>
        <taxon>Aspergillaceae</taxon>
        <taxon>Penicillium</taxon>
    </lineage>
</organism>
<keyword evidence="1" id="KW-0732">Signal</keyword>
<proteinExistence type="predicted"/>
<dbReference type="AlphaFoldDB" id="A0A9W9SMF5"/>
<dbReference type="EMBL" id="JAPZBS010000002">
    <property type="protein sequence ID" value="KAJ5379954.1"/>
    <property type="molecule type" value="Genomic_DNA"/>
</dbReference>
<accession>A0A9W9SMF5</accession>